<proteinExistence type="inferred from homology"/>
<dbReference type="NCBIfam" id="TIGR02799">
    <property type="entry name" value="thio_ybgC"/>
    <property type="match status" value="1"/>
</dbReference>
<dbReference type="Proteomes" id="UP000523821">
    <property type="component" value="Unassembled WGS sequence"/>
</dbReference>
<dbReference type="InterPro" id="IPR014166">
    <property type="entry name" value="Tol-Pal_acyl-CoA_thioesterase"/>
</dbReference>
<gene>
    <name evidence="3" type="ORF">GGQ63_001660</name>
</gene>
<dbReference type="EC" id="3.1.2.-" evidence="3"/>
<dbReference type="PIRSF" id="PIRSF003230">
    <property type="entry name" value="YbgC"/>
    <property type="match status" value="1"/>
</dbReference>
<keyword evidence="4" id="KW-1185">Reference proteome</keyword>
<organism evidence="3 4">
    <name type="scientific">Prosthecomicrobium pneumaticum</name>
    <dbReference type="NCBI Taxonomy" id="81895"/>
    <lineage>
        <taxon>Bacteria</taxon>
        <taxon>Pseudomonadati</taxon>
        <taxon>Pseudomonadota</taxon>
        <taxon>Alphaproteobacteria</taxon>
        <taxon>Hyphomicrobiales</taxon>
        <taxon>Kaistiaceae</taxon>
        <taxon>Prosthecomicrobium</taxon>
    </lineage>
</organism>
<dbReference type="InterPro" id="IPR050563">
    <property type="entry name" value="4-hydroxybenzoyl-CoA_TE"/>
</dbReference>
<dbReference type="CDD" id="cd00586">
    <property type="entry name" value="4HBT"/>
    <property type="match status" value="1"/>
</dbReference>
<evidence type="ECO:0000313" key="3">
    <source>
        <dbReference type="EMBL" id="MBB5752606.1"/>
    </source>
</evidence>
<dbReference type="InterPro" id="IPR029069">
    <property type="entry name" value="HotDog_dom_sf"/>
</dbReference>
<sequence>MTSDLPASGRLADGLHRLPVRIYFEDTDFTGIVYHASYLRFLERGRTDFLRVLGIHHSDLDAGAHGEPLAFVVRRMTLDYLRPARIDDVILVETRPAAITGARMEVAQRILRDDTVLIEAAVTVVLVGRDGRPRRVPKALAERLAAAAH</sequence>
<evidence type="ECO:0000256" key="1">
    <source>
        <dbReference type="ARBA" id="ARBA00005953"/>
    </source>
</evidence>
<keyword evidence="2 3" id="KW-0378">Hydrolase</keyword>
<dbReference type="Gene3D" id="3.10.129.10">
    <property type="entry name" value="Hotdog Thioesterase"/>
    <property type="match status" value="1"/>
</dbReference>
<dbReference type="RefSeq" id="WP_343061114.1">
    <property type="nucleotide sequence ID" value="NZ_JACHOO010000003.1"/>
</dbReference>
<dbReference type="NCBIfam" id="TIGR00051">
    <property type="entry name" value="YbgC/FadM family acyl-CoA thioesterase"/>
    <property type="match status" value="1"/>
</dbReference>
<comment type="similarity">
    <text evidence="1">Belongs to the 4-hydroxybenzoyl-CoA thioesterase family.</text>
</comment>
<evidence type="ECO:0000256" key="2">
    <source>
        <dbReference type="ARBA" id="ARBA00022801"/>
    </source>
</evidence>
<dbReference type="PROSITE" id="PS01328">
    <property type="entry name" value="4HBCOA_THIOESTERASE"/>
    <property type="match status" value="1"/>
</dbReference>
<name>A0A7W9FKF2_9HYPH</name>
<dbReference type="InterPro" id="IPR006684">
    <property type="entry name" value="YbgC/YbaW"/>
</dbReference>
<dbReference type="PANTHER" id="PTHR31793:SF37">
    <property type="entry name" value="ACYL-COA THIOESTER HYDROLASE YBGC"/>
    <property type="match status" value="1"/>
</dbReference>
<dbReference type="InterPro" id="IPR008272">
    <property type="entry name" value="HB-CoA_thioesterase_AS"/>
</dbReference>
<dbReference type="SUPFAM" id="SSF54637">
    <property type="entry name" value="Thioesterase/thiol ester dehydrase-isomerase"/>
    <property type="match status" value="1"/>
</dbReference>
<dbReference type="PANTHER" id="PTHR31793">
    <property type="entry name" value="4-HYDROXYBENZOYL-COA THIOESTERASE FAMILY MEMBER"/>
    <property type="match status" value="1"/>
</dbReference>
<accession>A0A7W9FKF2</accession>
<evidence type="ECO:0000313" key="4">
    <source>
        <dbReference type="Proteomes" id="UP000523821"/>
    </source>
</evidence>
<dbReference type="Pfam" id="PF13279">
    <property type="entry name" value="4HBT_2"/>
    <property type="match status" value="1"/>
</dbReference>
<dbReference type="AlphaFoldDB" id="A0A7W9FKF2"/>
<dbReference type="EMBL" id="JACHOO010000003">
    <property type="protein sequence ID" value="MBB5752606.1"/>
    <property type="molecule type" value="Genomic_DNA"/>
</dbReference>
<dbReference type="FunFam" id="3.10.129.10:FF:000004">
    <property type="entry name" value="Tol-pal system-associated acyl-CoA thioesterase"/>
    <property type="match status" value="1"/>
</dbReference>
<reference evidence="3 4" key="1">
    <citation type="submission" date="2020-08" db="EMBL/GenBank/DDBJ databases">
        <title>Genomic Encyclopedia of Type Strains, Phase IV (KMG-IV): sequencing the most valuable type-strain genomes for metagenomic binning, comparative biology and taxonomic classification.</title>
        <authorList>
            <person name="Goeker M."/>
        </authorList>
    </citation>
    <scope>NUCLEOTIDE SEQUENCE [LARGE SCALE GENOMIC DNA]</scope>
    <source>
        <strain evidence="3 4">DSM 16268</strain>
    </source>
</reference>
<dbReference type="GO" id="GO:0047617">
    <property type="term" value="F:fatty acyl-CoA hydrolase activity"/>
    <property type="evidence" value="ECO:0007669"/>
    <property type="project" value="TreeGrafter"/>
</dbReference>
<comment type="caution">
    <text evidence="3">The sequence shown here is derived from an EMBL/GenBank/DDBJ whole genome shotgun (WGS) entry which is preliminary data.</text>
</comment>
<protein>
    <submittedName>
        <fullName evidence="3">Acyl-CoA thioester hydrolase</fullName>
        <ecNumber evidence="3">3.1.2.-</ecNumber>
    </submittedName>
</protein>